<dbReference type="KEGG" id="hhb:Hhub_4346"/>
<evidence type="ECO:0000313" key="2">
    <source>
        <dbReference type="Proteomes" id="UP000066737"/>
    </source>
</evidence>
<keyword evidence="2" id="KW-1185">Reference proteome</keyword>
<evidence type="ECO:0000313" key="1">
    <source>
        <dbReference type="EMBL" id="CQH64282.1"/>
    </source>
</evidence>
<gene>
    <name evidence="1" type="ORF">HHUB_4346</name>
</gene>
<geneLocation type="plasmid" evidence="2">
    <name>pSTJ001</name>
</geneLocation>
<dbReference type="AlphaFoldDB" id="A0A0U5HYN2"/>
<sequence>MHDSLTATRRTVITGSVASLLGLSGCSAVIGGNNNTTPRLETIRVRNDTDQSIRAEFTLVYAQSNTNPDQPIRRIQEIPSGGKILTIDDFEGTPGFYSLTISPEDSDKTEVIAFNSAGNSVDVENVQFEVVFQQNGGIFVNLDQAGSDITLP</sequence>
<organism evidence="1 2">
    <name type="scientific">Halobacterium hubeiense</name>
    <dbReference type="NCBI Taxonomy" id="1407499"/>
    <lineage>
        <taxon>Archaea</taxon>
        <taxon>Methanobacteriati</taxon>
        <taxon>Methanobacteriota</taxon>
        <taxon>Stenosarchaea group</taxon>
        <taxon>Halobacteria</taxon>
        <taxon>Halobacteriales</taxon>
        <taxon>Halobacteriaceae</taxon>
        <taxon>Halobacterium</taxon>
    </lineage>
</organism>
<dbReference type="EMBL" id="LN831303">
    <property type="protein sequence ID" value="CQH64282.1"/>
    <property type="molecule type" value="Genomic_DNA"/>
</dbReference>
<name>A0A0U5HYN2_9EURY</name>
<accession>A0A0U5HYN2</accession>
<reference evidence="2" key="1">
    <citation type="journal article" date="2016" name="Environ. Microbiol.">
        <title>The complete genome of a viable archaeum isolated from 123-million-year-old rock salt.</title>
        <authorList>
            <person name="Jaakkola S.T."/>
            <person name="Pfeiffer F."/>
            <person name="Ravantti J.J."/>
            <person name="Guo Q."/>
            <person name="Liu Y."/>
            <person name="Chen X."/>
            <person name="Ma H."/>
            <person name="Yang C."/>
            <person name="Oksanen H.M."/>
            <person name="Bamford D.H."/>
        </authorList>
    </citation>
    <scope>NUCLEOTIDE SEQUENCE</scope>
    <source>
        <strain evidence="2">JI20-1</strain>
        <plasmid evidence="2">Plasmid pSTJ001</plasmid>
    </source>
</reference>
<dbReference type="Proteomes" id="UP000066737">
    <property type="component" value="Plasmid pSTJ001"/>
</dbReference>
<protein>
    <submittedName>
        <fullName evidence="1">Uncharacterized protein</fullName>
    </submittedName>
</protein>
<dbReference type="GeneID" id="43331110"/>
<proteinExistence type="predicted"/>
<dbReference type="RefSeq" id="WP_143416437.1">
    <property type="nucleotide sequence ID" value="NZ_CEML01000003.1"/>
</dbReference>
<dbReference type="OrthoDB" id="350405at2157"/>